<accession>A0AAW2RLZ9</accession>
<protein>
    <submittedName>
        <fullName evidence="1">Uncharacterized protein</fullName>
    </submittedName>
</protein>
<reference evidence="1" key="2">
    <citation type="journal article" date="2024" name="Plant">
        <title>Genomic evolution and insights into agronomic trait innovations of Sesamum species.</title>
        <authorList>
            <person name="Miao H."/>
            <person name="Wang L."/>
            <person name="Qu L."/>
            <person name="Liu H."/>
            <person name="Sun Y."/>
            <person name="Le M."/>
            <person name="Wang Q."/>
            <person name="Wei S."/>
            <person name="Zheng Y."/>
            <person name="Lin W."/>
            <person name="Duan Y."/>
            <person name="Cao H."/>
            <person name="Xiong S."/>
            <person name="Wang X."/>
            <person name="Wei L."/>
            <person name="Li C."/>
            <person name="Ma Q."/>
            <person name="Ju M."/>
            <person name="Zhao R."/>
            <person name="Li G."/>
            <person name="Mu C."/>
            <person name="Tian Q."/>
            <person name="Mei H."/>
            <person name="Zhang T."/>
            <person name="Gao T."/>
            <person name="Zhang H."/>
        </authorList>
    </citation>
    <scope>NUCLEOTIDE SEQUENCE</scope>
    <source>
        <strain evidence="1">G01</strain>
    </source>
</reference>
<reference evidence="1" key="1">
    <citation type="submission" date="2020-06" db="EMBL/GenBank/DDBJ databases">
        <authorList>
            <person name="Li T."/>
            <person name="Hu X."/>
            <person name="Zhang T."/>
            <person name="Song X."/>
            <person name="Zhang H."/>
            <person name="Dai N."/>
            <person name="Sheng W."/>
            <person name="Hou X."/>
            <person name="Wei L."/>
        </authorList>
    </citation>
    <scope>NUCLEOTIDE SEQUENCE</scope>
    <source>
        <strain evidence="1">G01</strain>
        <tissue evidence="1">Leaf</tissue>
    </source>
</reference>
<dbReference type="EMBL" id="JACGWK010000001">
    <property type="protein sequence ID" value="KAL0381087.1"/>
    <property type="molecule type" value="Genomic_DNA"/>
</dbReference>
<organism evidence="1">
    <name type="scientific">Sesamum angustifolium</name>
    <dbReference type="NCBI Taxonomy" id="2727405"/>
    <lineage>
        <taxon>Eukaryota</taxon>
        <taxon>Viridiplantae</taxon>
        <taxon>Streptophyta</taxon>
        <taxon>Embryophyta</taxon>
        <taxon>Tracheophyta</taxon>
        <taxon>Spermatophyta</taxon>
        <taxon>Magnoliopsida</taxon>
        <taxon>eudicotyledons</taxon>
        <taxon>Gunneridae</taxon>
        <taxon>Pentapetalae</taxon>
        <taxon>asterids</taxon>
        <taxon>lamiids</taxon>
        <taxon>Lamiales</taxon>
        <taxon>Pedaliaceae</taxon>
        <taxon>Sesamum</taxon>
    </lineage>
</organism>
<name>A0AAW2RLZ9_9LAMI</name>
<evidence type="ECO:0000313" key="1">
    <source>
        <dbReference type="EMBL" id="KAL0381087.1"/>
    </source>
</evidence>
<sequence>MAKSEQGPCASHIPKEGQIKPILIVQTCSQIGCVPYRLPPSRRPGHFVHFQPPSSKVTLHWERQMTTFPRKEKSFGGRIRSPDEASIVLVMSLLAPTRCGRTYWMKS</sequence>
<gene>
    <name evidence="1" type="ORF">Sangu_0173000</name>
</gene>
<comment type="caution">
    <text evidence="1">The sequence shown here is derived from an EMBL/GenBank/DDBJ whole genome shotgun (WGS) entry which is preliminary data.</text>
</comment>
<proteinExistence type="predicted"/>
<dbReference type="AlphaFoldDB" id="A0AAW2RLZ9"/>